<dbReference type="Proteomes" id="UP000682733">
    <property type="component" value="Unassembled WGS sequence"/>
</dbReference>
<dbReference type="EMBL" id="CAJOBA010009766">
    <property type="protein sequence ID" value="CAF3858863.1"/>
    <property type="molecule type" value="Genomic_DNA"/>
</dbReference>
<evidence type="ECO:0000256" key="2">
    <source>
        <dbReference type="SAM" id="MobiDB-lite"/>
    </source>
</evidence>
<evidence type="ECO:0000256" key="1">
    <source>
        <dbReference type="PROSITE-ProRule" id="PRU00023"/>
    </source>
</evidence>
<dbReference type="EMBL" id="CAJNOK010009746">
    <property type="protein sequence ID" value="CAF1097343.1"/>
    <property type="molecule type" value="Genomic_DNA"/>
</dbReference>
<gene>
    <name evidence="4" type="ORF">GPM918_LOCUS27478</name>
    <name evidence="3" type="ORF">OVA965_LOCUS19119</name>
    <name evidence="6" type="ORF">SRO942_LOCUS27810</name>
    <name evidence="5" type="ORF">TMI583_LOCUS19134</name>
</gene>
<reference evidence="4" key="1">
    <citation type="submission" date="2021-02" db="EMBL/GenBank/DDBJ databases">
        <authorList>
            <person name="Nowell W R."/>
        </authorList>
    </citation>
    <scope>NUCLEOTIDE SEQUENCE</scope>
</reference>
<feature type="compositionally biased region" description="Basic and acidic residues" evidence="2">
    <location>
        <begin position="125"/>
        <end position="141"/>
    </location>
</feature>
<organism evidence="4 7">
    <name type="scientific">Didymodactylos carnosus</name>
    <dbReference type="NCBI Taxonomy" id="1234261"/>
    <lineage>
        <taxon>Eukaryota</taxon>
        <taxon>Metazoa</taxon>
        <taxon>Spiralia</taxon>
        <taxon>Gnathifera</taxon>
        <taxon>Rotifera</taxon>
        <taxon>Eurotatoria</taxon>
        <taxon>Bdelloidea</taxon>
        <taxon>Philodinida</taxon>
        <taxon>Philodinidae</taxon>
        <taxon>Didymodactylos</taxon>
    </lineage>
</organism>
<dbReference type="SMART" id="SM00248">
    <property type="entry name" value="ANK"/>
    <property type="match status" value="1"/>
</dbReference>
<dbReference type="PROSITE" id="PS50088">
    <property type="entry name" value="ANK_REPEAT"/>
    <property type="match status" value="1"/>
</dbReference>
<dbReference type="OrthoDB" id="19174at2759"/>
<evidence type="ECO:0000313" key="7">
    <source>
        <dbReference type="Proteomes" id="UP000663829"/>
    </source>
</evidence>
<dbReference type="Proteomes" id="UP000663829">
    <property type="component" value="Unassembled WGS sequence"/>
</dbReference>
<evidence type="ECO:0000313" key="5">
    <source>
        <dbReference type="EMBL" id="CAF3858863.1"/>
    </source>
</evidence>
<proteinExistence type="predicted"/>
<dbReference type="Proteomes" id="UP000681722">
    <property type="component" value="Unassembled WGS sequence"/>
</dbReference>
<name>A0A815C1X2_9BILA</name>
<dbReference type="EMBL" id="CAJOBC010027105">
    <property type="protein sequence ID" value="CAF4073374.1"/>
    <property type="molecule type" value="Genomic_DNA"/>
</dbReference>
<dbReference type="EMBL" id="CAJNOQ010011545">
    <property type="protein sequence ID" value="CAF1279367.1"/>
    <property type="molecule type" value="Genomic_DNA"/>
</dbReference>
<keyword evidence="7" id="KW-1185">Reference proteome</keyword>
<keyword evidence="1" id="KW-0040">ANK repeat</keyword>
<protein>
    <submittedName>
        <fullName evidence="4">Uncharacterized protein</fullName>
    </submittedName>
</protein>
<feature type="region of interest" description="Disordered" evidence="2">
    <location>
        <begin position="121"/>
        <end position="150"/>
    </location>
</feature>
<dbReference type="Proteomes" id="UP000677228">
    <property type="component" value="Unassembled WGS sequence"/>
</dbReference>
<evidence type="ECO:0000313" key="4">
    <source>
        <dbReference type="EMBL" id="CAF1279367.1"/>
    </source>
</evidence>
<accession>A0A815C1X2</accession>
<comment type="caution">
    <text evidence="4">The sequence shown here is derived from an EMBL/GenBank/DDBJ whole genome shotgun (WGS) entry which is preliminary data.</text>
</comment>
<dbReference type="InterPro" id="IPR002110">
    <property type="entry name" value="Ankyrin_rpt"/>
</dbReference>
<dbReference type="Gene3D" id="1.25.40.20">
    <property type="entry name" value="Ankyrin repeat-containing domain"/>
    <property type="match status" value="1"/>
</dbReference>
<evidence type="ECO:0000313" key="6">
    <source>
        <dbReference type="EMBL" id="CAF4073374.1"/>
    </source>
</evidence>
<dbReference type="SUPFAM" id="SSF48403">
    <property type="entry name" value="Ankyrin repeat"/>
    <property type="match status" value="1"/>
</dbReference>
<dbReference type="Pfam" id="PF12796">
    <property type="entry name" value="Ank_2"/>
    <property type="match status" value="1"/>
</dbReference>
<dbReference type="InterPro" id="IPR036770">
    <property type="entry name" value="Ankyrin_rpt-contain_sf"/>
</dbReference>
<dbReference type="PROSITE" id="PS50297">
    <property type="entry name" value="ANK_REP_REGION"/>
    <property type="match status" value="1"/>
</dbReference>
<feature type="repeat" description="ANK" evidence="1">
    <location>
        <begin position="36"/>
        <end position="68"/>
    </location>
</feature>
<dbReference type="AlphaFoldDB" id="A0A815C1X2"/>
<sequence>MAVSAFYLACGNGEIDEVREYLKTQTVFEVNKIEPNGSTALHAAAHNNQRDVVQLLLETGGASRSIQNNHQLTAYEDAQSDEVKKLFARSPAGHSARFVNEPHMWEKINNRALNVYFSQPTAHSHAPDRYETSKAKNEIKHRTAPTDNQF</sequence>
<evidence type="ECO:0000313" key="3">
    <source>
        <dbReference type="EMBL" id="CAF1097343.1"/>
    </source>
</evidence>